<dbReference type="KEGG" id="vg:16513078"/>
<evidence type="ECO:0000313" key="3">
    <source>
        <dbReference type="Proteomes" id="UP000201566"/>
    </source>
</evidence>
<dbReference type="Proteomes" id="UP000201566">
    <property type="component" value="Segment"/>
</dbReference>
<feature type="region of interest" description="Disordered" evidence="1">
    <location>
        <begin position="1"/>
        <end position="31"/>
    </location>
</feature>
<organism evidence="2 3">
    <name type="scientific">Pandoravirus dulcis</name>
    <dbReference type="NCBI Taxonomy" id="1349409"/>
    <lineage>
        <taxon>Viruses</taxon>
        <taxon>Pandoravirus</taxon>
    </lineage>
</organism>
<dbReference type="RefSeq" id="YP_008319450.1">
    <property type="nucleotide sequence ID" value="NC_021858.1"/>
</dbReference>
<accession>S4VXI0</accession>
<proteinExistence type="predicted"/>
<name>S4VXI0_9VIRU</name>
<evidence type="ECO:0000313" key="2">
    <source>
        <dbReference type="EMBL" id="AGO82781.1"/>
    </source>
</evidence>
<protein>
    <submittedName>
        <fullName evidence="2">Uncharacterized protein</fullName>
    </submittedName>
</protein>
<sequence length="443" mass="45424">MSSSTSSTTLSVAPPTAASSRVPSSPRRSTALPDLDAMSMAAYVDATMARLVGALDCRDSLTADVEQLALLSVVEGDFFGRRCPRPPRDALLLVAARFWTGLAALAGSGRAASLMPPETAARWTAGPAAWPSTPSSLARFLSDRHATPVHAQSGPVSTAASATPSVRAAPAEVQRVDNLLGWLAADLEARLPRVAHVPVARCAAYAPAAAAHVLWRAHDAALGRTLYVLADEATSTPRASSCVPWSATPSCVEVATAVPGVAPRSPWSGAPLAMAFSGLTGVGGPGASRAAFIDLGANLRRAIVAMGAAGLPMRVVHVPAGSMHRAIARGRAVWAALDLRTVADGCRHRCAPDSADKRRAPLAVAVSAADVITETTAVAIDDDAACDAAGRPGPRAGCVLTRPFWEAARVFGVEPGAVADLVAIEAVNTVAAAARDAFERICP</sequence>
<gene>
    <name evidence="2" type="ORF">pdul_cds_643</name>
</gene>
<reference evidence="2 3" key="1">
    <citation type="journal article" date="2013" name="Science">
        <title>Pandoraviruses: amoeba viruses with genomes up to 2.5 Mb reaching that of parasitic eukaryotes.</title>
        <authorList>
            <person name="Philippe N."/>
            <person name="Legendre M."/>
            <person name="Doutre G."/>
            <person name="Coute Y."/>
            <person name="Poirot O."/>
            <person name="Lescot M."/>
            <person name="Arslan D."/>
            <person name="Seltzer V."/>
            <person name="Bertaux L."/>
            <person name="Bruley C."/>
            <person name="Garin J."/>
            <person name="Claverie J.M."/>
            <person name="Abergel C."/>
        </authorList>
    </citation>
    <scope>NUCLEOTIDE SEQUENCE [LARGE SCALE GENOMIC DNA]</scope>
    <source>
        <strain evidence="2">Melbourne</strain>
    </source>
</reference>
<dbReference type="GeneID" id="16513078"/>
<evidence type="ECO:0000256" key="1">
    <source>
        <dbReference type="SAM" id="MobiDB-lite"/>
    </source>
</evidence>
<dbReference type="EMBL" id="KC977570">
    <property type="protein sequence ID" value="AGO82781.1"/>
    <property type="molecule type" value="Genomic_DNA"/>
</dbReference>